<dbReference type="CDD" id="cd04301">
    <property type="entry name" value="NAT_SF"/>
    <property type="match status" value="1"/>
</dbReference>
<dbReference type="Proteomes" id="UP000074310">
    <property type="component" value="Unassembled WGS sequence"/>
</dbReference>
<dbReference type="RefSeq" id="WP_058756291.1">
    <property type="nucleotide sequence ID" value="NZ_LDTB01000053.1"/>
</dbReference>
<dbReference type="Pfam" id="PF13508">
    <property type="entry name" value="Acetyltransf_7"/>
    <property type="match status" value="1"/>
</dbReference>
<organism evidence="4 5">
    <name type="scientific">Sphingomonas endophytica</name>
    <dbReference type="NCBI Taxonomy" id="869719"/>
    <lineage>
        <taxon>Bacteria</taxon>
        <taxon>Pseudomonadati</taxon>
        <taxon>Pseudomonadota</taxon>
        <taxon>Alphaproteobacteria</taxon>
        <taxon>Sphingomonadales</taxon>
        <taxon>Sphingomonadaceae</taxon>
        <taxon>Sphingomonas</taxon>
    </lineage>
</organism>
<dbReference type="PROSITE" id="PS51186">
    <property type="entry name" value="GNAT"/>
    <property type="match status" value="1"/>
</dbReference>
<keyword evidence="2" id="KW-0012">Acyltransferase</keyword>
<evidence type="ECO:0000256" key="2">
    <source>
        <dbReference type="ARBA" id="ARBA00023315"/>
    </source>
</evidence>
<dbReference type="AlphaFoldDB" id="A0A147HZL7"/>
<comment type="caution">
    <text evidence="4">The sequence shown here is derived from an EMBL/GenBank/DDBJ whole genome shotgun (WGS) entry which is preliminary data.</text>
</comment>
<sequence>MSGVLTIRRAVEEDMGTLRDLMTQAIDRGQAAVLTPAQIVASRAVMGLDTQLVRDGTYFIVEEDGVAVGCGGWSRRATLYGGDHSAGLRDPALLDPARDAARIRAMYTHPDHVRRGIGRMVLDRCEQAAAQAGFTAGELMSTASGERLYAACGYRPLERADADVDGVIVPLIRMRKALRPIGTGG</sequence>
<evidence type="ECO:0000313" key="5">
    <source>
        <dbReference type="Proteomes" id="UP000074310"/>
    </source>
</evidence>
<dbReference type="PANTHER" id="PTHR43877">
    <property type="entry name" value="AMINOALKYLPHOSPHONATE N-ACETYLTRANSFERASE-RELATED-RELATED"/>
    <property type="match status" value="1"/>
</dbReference>
<accession>A0A147HZL7</accession>
<evidence type="ECO:0000259" key="3">
    <source>
        <dbReference type="PROSITE" id="PS51186"/>
    </source>
</evidence>
<reference evidence="4 5" key="1">
    <citation type="journal article" date="2016" name="Front. Microbiol.">
        <title>Genomic Resource of Rice Seed Associated Bacteria.</title>
        <authorList>
            <person name="Midha S."/>
            <person name="Bansal K."/>
            <person name="Sharma S."/>
            <person name="Kumar N."/>
            <person name="Patil P.P."/>
            <person name="Chaudhry V."/>
            <person name="Patil P.B."/>
        </authorList>
    </citation>
    <scope>NUCLEOTIDE SEQUENCE [LARGE SCALE GENOMIC DNA]</scope>
    <source>
        <strain evidence="4 5">NS334</strain>
    </source>
</reference>
<evidence type="ECO:0000313" key="4">
    <source>
        <dbReference type="EMBL" id="KTT70435.1"/>
    </source>
</evidence>
<keyword evidence="5" id="KW-1185">Reference proteome</keyword>
<dbReference type="InterPro" id="IPR000182">
    <property type="entry name" value="GNAT_dom"/>
</dbReference>
<protein>
    <submittedName>
        <fullName evidence="4">Acetyltransferase</fullName>
    </submittedName>
</protein>
<dbReference type="EMBL" id="LDTB01000053">
    <property type="protein sequence ID" value="KTT70435.1"/>
    <property type="molecule type" value="Genomic_DNA"/>
</dbReference>
<evidence type="ECO:0000256" key="1">
    <source>
        <dbReference type="ARBA" id="ARBA00022679"/>
    </source>
</evidence>
<proteinExistence type="predicted"/>
<dbReference type="GO" id="GO:0016747">
    <property type="term" value="F:acyltransferase activity, transferring groups other than amino-acyl groups"/>
    <property type="evidence" value="ECO:0007669"/>
    <property type="project" value="InterPro"/>
</dbReference>
<feature type="domain" description="N-acetyltransferase" evidence="3">
    <location>
        <begin position="5"/>
        <end position="179"/>
    </location>
</feature>
<dbReference type="OrthoDB" id="118465at2"/>
<dbReference type="PANTHER" id="PTHR43877:SF1">
    <property type="entry name" value="ACETYLTRANSFERASE"/>
    <property type="match status" value="1"/>
</dbReference>
<dbReference type="PATRIC" id="fig|869719.3.peg.2492"/>
<dbReference type="InterPro" id="IPR016181">
    <property type="entry name" value="Acyl_CoA_acyltransferase"/>
</dbReference>
<gene>
    <name evidence="4" type="ORF">NS334_12535</name>
</gene>
<keyword evidence="1 4" id="KW-0808">Transferase</keyword>
<dbReference type="Gene3D" id="3.40.630.30">
    <property type="match status" value="1"/>
</dbReference>
<dbReference type="InterPro" id="IPR050832">
    <property type="entry name" value="Bact_Acetyltransf"/>
</dbReference>
<name>A0A147HZL7_9SPHN</name>
<dbReference type="SUPFAM" id="SSF55729">
    <property type="entry name" value="Acyl-CoA N-acyltransferases (Nat)"/>
    <property type="match status" value="1"/>
</dbReference>